<dbReference type="FunFam" id="1.10.10.10:FF:000018">
    <property type="entry name" value="DNA-binding response regulator ResD"/>
    <property type="match status" value="1"/>
</dbReference>
<dbReference type="RefSeq" id="WP_119150283.1">
    <property type="nucleotide sequence ID" value="NZ_JBHSOV010000001.1"/>
</dbReference>
<dbReference type="InterPro" id="IPR001789">
    <property type="entry name" value="Sig_transdc_resp-reg_receiver"/>
</dbReference>
<keyword evidence="13" id="KW-0694">RNA-binding</keyword>
<dbReference type="SMART" id="SM00448">
    <property type="entry name" value="REC"/>
    <property type="match status" value="1"/>
</dbReference>
<organism evidence="17 18">
    <name type="scientific">Cohnella faecalis</name>
    <dbReference type="NCBI Taxonomy" id="2315694"/>
    <lineage>
        <taxon>Bacteria</taxon>
        <taxon>Bacillati</taxon>
        <taxon>Bacillota</taxon>
        <taxon>Bacilli</taxon>
        <taxon>Bacillales</taxon>
        <taxon>Paenibacillaceae</taxon>
        <taxon>Cohnella</taxon>
    </lineage>
</organism>
<evidence type="ECO:0000313" key="18">
    <source>
        <dbReference type="Proteomes" id="UP000266340"/>
    </source>
</evidence>
<evidence type="ECO:0000256" key="9">
    <source>
        <dbReference type="ARBA" id="ARBA00023163"/>
    </source>
</evidence>
<name>A0A398CJD5_9BACL</name>
<protein>
    <recommendedName>
        <fullName evidence="11">Heme response regulator HssR</fullName>
    </recommendedName>
</protein>
<feature type="modified residue" description="4-aspartylphosphate" evidence="12">
    <location>
        <position position="52"/>
    </location>
</feature>
<dbReference type="InterPro" id="IPR011006">
    <property type="entry name" value="CheY-like_superfamily"/>
</dbReference>
<evidence type="ECO:0000256" key="12">
    <source>
        <dbReference type="PROSITE-ProRule" id="PRU00169"/>
    </source>
</evidence>
<keyword evidence="8" id="KW-0010">Activator</keyword>
<keyword evidence="7 14" id="KW-0238">DNA-binding</keyword>
<evidence type="ECO:0000259" key="15">
    <source>
        <dbReference type="PROSITE" id="PS50110"/>
    </source>
</evidence>
<dbReference type="EMBL" id="QXJM01000039">
    <property type="protein sequence ID" value="RIE02242.1"/>
    <property type="molecule type" value="Genomic_DNA"/>
</dbReference>
<sequence length="225" mass="26020">MKHMLITDDDANYRKLLGHYLTHEGFRVTEAPNGREAMAVLGKQVIDLAILDVMMPEVDGLTLCDHIRKNYDIPIILLSARDQLSDKEQGYLHGTDDYMTKPLELPELLFRIKALFRRYSLASSDKIKLNQLIIDRKNYEVAVGDEVFFPPLKEFELLAQLAEYPGRVFSRDELIRLIWGTDYSGDERTVDVHIKRLRKRFSEYEQGFAIHTIRGIGYKLEVSAS</sequence>
<evidence type="ECO:0000256" key="1">
    <source>
        <dbReference type="ARBA" id="ARBA00004496"/>
    </source>
</evidence>
<dbReference type="CDD" id="cd00383">
    <property type="entry name" value="trans_reg_C"/>
    <property type="match status" value="1"/>
</dbReference>
<keyword evidence="2" id="KW-0963">Cytoplasm</keyword>
<dbReference type="PANTHER" id="PTHR48111:SF49">
    <property type="entry name" value="HEME RESPONSE REGULATOR HSSR"/>
    <property type="match status" value="1"/>
</dbReference>
<dbReference type="AlphaFoldDB" id="A0A398CJD5"/>
<comment type="caution">
    <text evidence="17">The sequence shown here is derived from an EMBL/GenBank/DDBJ whole genome shotgun (WGS) entry which is preliminary data.</text>
</comment>
<evidence type="ECO:0000256" key="4">
    <source>
        <dbReference type="ARBA" id="ARBA00023012"/>
    </source>
</evidence>
<dbReference type="GO" id="GO:0000156">
    <property type="term" value="F:phosphorelay response regulator activity"/>
    <property type="evidence" value="ECO:0007669"/>
    <property type="project" value="TreeGrafter"/>
</dbReference>
<dbReference type="SUPFAM" id="SSF52172">
    <property type="entry name" value="CheY-like"/>
    <property type="match status" value="1"/>
</dbReference>
<comment type="function">
    <text evidence="10">Member of the two-component regulatory system HssS/HssR involved in intracellular heme homeostasis and tempering of staphylococcal virulence. Phosphorylated HssR binds to a direct repeat sequence within hrtAB promoter and activates the expression of hrtAB, an efflux pump, in response to extracellular heme, hemin, hemoglobin or blood.</text>
</comment>
<evidence type="ECO:0000313" key="17">
    <source>
        <dbReference type="EMBL" id="RIE02242.1"/>
    </source>
</evidence>
<dbReference type="Gene3D" id="1.10.10.10">
    <property type="entry name" value="Winged helix-like DNA-binding domain superfamily/Winged helix DNA-binding domain"/>
    <property type="match status" value="1"/>
</dbReference>
<evidence type="ECO:0000256" key="3">
    <source>
        <dbReference type="ARBA" id="ARBA00022553"/>
    </source>
</evidence>
<dbReference type="Pfam" id="PF00486">
    <property type="entry name" value="Trans_reg_C"/>
    <property type="match status" value="1"/>
</dbReference>
<evidence type="ECO:0000256" key="14">
    <source>
        <dbReference type="PROSITE-ProRule" id="PRU01091"/>
    </source>
</evidence>
<dbReference type="PROSITE" id="PS50110">
    <property type="entry name" value="RESPONSE_REGULATORY"/>
    <property type="match status" value="1"/>
</dbReference>
<dbReference type="InterPro" id="IPR036388">
    <property type="entry name" value="WH-like_DNA-bd_sf"/>
</dbReference>
<evidence type="ECO:0000256" key="8">
    <source>
        <dbReference type="ARBA" id="ARBA00023159"/>
    </source>
</evidence>
<reference evidence="17 18" key="1">
    <citation type="submission" date="2018-09" db="EMBL/GenBank/DDBJ databases">
        <title>Cohnella cavernae sp. nov., isolated from a karst cave.</title>
        <authorList>
            <person name="Zhu H."/>
        </authorList>
    </citation>
    <scope>NUCLEOTIDE SEQUENCE [LARGE SCALE GENOMIC DNA]</scope>
    <source>
        <strain evidence="17 18">K2E09-144</strain>
    </source>
</reference>
<dbReference type="SMART" id="SM00862">
    <property type="entry name" value="Trans_reg_C"/>
    <property type="match status" value="1"/>
</dbReference>
<evidence type="ECO:0000256" key="2">
    <source>
        <dbReference type="ARBA" id="ARBA00022490"/>
    </source>
</evidence>
<dbReference type="GO" id="GO:0006355">
    <property type="term" value="P:regulation of DNA-templated transcription"/>
    <property type="evidence" value="ECO:0007669"/>
    <property type="project" value="InterPro"/>
</dbReference>
<gene>
    <name evidence="17" type="ORF">D3H35_16030</name>
</gene>
<comment type="subcellular location">
    <subcellularLocation>
        <location evidence="1">Cytoplasm</location>
    </subcellularLocation>
</comment>
<evidence type="ECO:0000256" key="13">
    <source>
        <dbReference type="PROSITE-ProRule" id="PRU00182"/>
    </source>
</evidence>
<dbReference type="Proteomes" id="UP000266340">
    <property type="component" value="Unassembled WGS sequence"/>
</dbReference>
<dbReference type="GO" id="GO:0032993">
    <property type="term" value="C:protein-DNA complex"/>
    <property type="evidence" value="ECO:0007669"/>
    <property type="project" value="TreeGrafter"/>
</dbReference>
<dbReference type="InterPro" id="IPR001867">
    <property type="entry name" value="OmpR/PhoB-type_DNA-bd"/>
</dbReference>
<dbReference type="PROSITE" id="PS51755">
    <property type="entry name" value="OMPR_PHOB"/>
    <property type="match status" value="1"/>
</dbReference>
<feature type="DNA-binding region" description="OmpR/PhoB-type" evidence="14">
    <location>
        <begin position="124"/>
        <end position="222"/>
    </location>
</feature>
<evidence type="ECO:0000256" key="6">
    <source>
        <dbReference type="ARBA" id="ARBA00023026"/>
    </source>
</evidence>
<dbReference type="PANTHER" id="PTHR48111">
    <property type="entry name" value="REGULATOR OF RPOS"/>
    <property type="match status" value="1"/>
</dbReference>
<evidence type="ECO:0000256" key="10">
    <source>
        <dbReference type="ARBA" id="ARBA00037471"/>
    </source>
</evidence>
<dbReference type="GO" id="GO:0003723">
    <property type="term" value="F:RNA binding"/>
    <property type="evidence" value="ECO:0007669"/>
    <property type="project" value="UniProtKB-KW"/>
</dbReference>
<dbReference type="PROSITE" id="PS50889">
    <property type="entry name" value="S4"/>
    <property type="match status" value="1"/>
</dbReference>
<dbReference type="CDD" id="cd17574">
    <property type="entry name" value="REC_OmpR"/>
    <property type="match status" value="1"/>
</dbReference>
<dbReference type="GO" id="GO:0000976">
    <property type="term" value="F:transcription cis-regulatory region binding"/>
    <property type="evidence" value="ECO:0007669"/>
    <property type="project" value="TreeGrafter"/>
</dbReference>
<keyword evidence="18" id="KW-1185">Reference proteome</keyword>
<keyword evidence="3 12" id="KW-0597">Phosphoprotein</keyword>
<dbReference type="Pfam" id="PF00072">
    <property type="entry name" value="Response_reg"/>
    <property type="match status" value="1"/>
</dbReference>
<dbReference type="Gene3D" id="3.40.50.2300">
    <property type="match status" value="1"/>
</dbReference>
<dbReference type="OrthoDB" id="9790442at2"/>
<proteinExistence type="predicted"/>
<evidence type="ECO:0000256" key="7">
    <source>
        <dbReference type="ARBA" id="ARBA00023125"/>
    </source>
</evidence>
<evidence type="ECO:0000259" key="16">
    <source>
        <dbReference type="PROSITE" id="PS51755"/>
    </source>
</evidence>
<dbReference type="GO" id="GO:0005829">
    <property type="term" value="C:cytosol"/>
    <property type="evidence" value="ECO:0007669"/>
    <property type="project" value="TreeGrafter"/>
</dbReference>
<dbReference type="FunFam" id="3.40.50.2300:FF:000001">
    <property type="entry name" value="DNA-binding response regulator PhoB"/>
    <property type="match status" value="1"/>
</dbReference>
<keyword evidence="6" id="KW-0843">Virulence</keyword>
<feature type="domain" description="Response regulatory" evidence="15">
    <location>
        <begin position="3"/>
        <end position="116"/>
    </location>
</feature>
<keyword evidence="9" id="KW-0804">Transcription</keyword>
<dbReference type="InterPro" id="IPR039420">
    <property type="entry name" value="WalR-like"/>
</dbReference>
<feature type="domain" description="OmpR/PhoB-type" evidence="16">
    <location>
        <begin position="124"/>
        <end position="222"/>
    </location>
</feature>
<keyword evidence="5" id="KW-0805">Transcription regulation</keyword>
<accession>A0A398CJD5</accession>
<evidence type="ECO:0000256" key="5">
    <source>
        <dbReference type="ARBA" id="ARBA00023015"/>
    </source>
</evidence>
<keyword evidence="4" id="KW-0902">Two-component regulatory system</keyword>
<evidence type="ECO:0000256" key="11">
    <source>
        <dbReference type="ARBA" id="ARBA00039976"/>
    </source>
</evidence>